<comment type="caution">
    <text evidence="2">The sequence shown here is derived from an EMBL/GenBank/DDBJ whole genome shotgun (WGS) entry which is preliminary data.</text>
</comment>
<dbReference type="Proteomes" id="UP001148614">
    <property type="component" value="Unassembled WGS sequence"/>
</dbReference>
<sequence>MTTPELKAGSATMATAQPKSIVSLKLDRLKDKWYSFKRRASPRGCRCAGLIFLVMMLLILGAVVVGWYGLSKDTLAHEIVTIGLPQTTPMPVDHHDSSLPTPNLTEGPWEGPWNVARKDITIGPTVPAAHLIAAGLKPTTSSEDVESATIVRTIIVTVTTVITDTSLKTLTTTVILSTCTTCNTLPTTDASTSTTNSQGSTTDSVMTGIMYCSFTGRRNIYTLCPRVHTDSPAMLTDTPAAVSSGTSSKLTNPFSAVRLAAVTLWNYIPSLARAVHQTGDHQEKCACDCASMKKRLETAIHLVRMQQKLLESQRTLINNHRKSLNAVLETLKNMTATKAGEKAGRTAAPLDLNI</sequence>
<gene>
    <name evidence="2" type="ORF">NPX13_g8039</name>
</gene>
<reference evidence="2" key="1">
    <citation type="submission" date="2022-07" db="EMBL/GenBank/DDBJ databases">
        <title>Genome Sequence of Xylaria arbuscula.</title>
        <authorList>
            <person name="Buettner E."/>
        </authorList>
    </citation>
    <scope>NUCLEOTIDE SEQUENCE</scope>
    <source>
        <strain evidence="2">VT107</strain>
    </source>
</reference>
<protein>
    <submittedName>
        <fullName evidence="2">Uncharacterized protein</fullName>
    </submittedName>
</protein>
<keyword evidence="1" id="KW-0472">Membrane</keyword>
<keyword evidence="3" id="KW-1185">Reference proteome</keyword>
<organism evidence="2 3">
    <name type="scientific">Xylaria arbuscula</name>
    <dbReference type="NCBI Taxonomy" id="114810"/>
    <lineage>
        <taxon>Eukaryota</taxon>
        <taxon>Fungi</taxon>
        <taxon>Dikarya</taxon>
        <taxon>Ascomycota</taxon>
        <taxon>Pezizomycotina</taxon>
        <taxon>Sordariomycetes</taxon>
        <taxon>Xylariomycetidae</taxon>
        <taxon>Xylariales</taxon>
        <taxon>Xylariaceae</taxon>
        <taxon>Xylaria</taxon>
    </lineage>
</organism>
<feature type="transmembrane region" description="Helical" evidence="1">
    <location>
        <begin position="47"/>
        <end position="70"/>
    </location>
</feature>
<name>A0A9W8N957_9PEZI</name>
<dbReference type="EMBL" id="JANPWZ010001693">
    <property type="protein sequence ID" value="KAJ3563902.1"/>
    <property type="molecule type" value="Genomic_DNA"/>
</dbReference>
<evidence type="ECO:0000313" key="2">
    <source>
        <dbReference type="EMBL" id="KAJ3563902.1"/>
    </source>
</evidence>
<keyword evidence="1" id="KW-1133">Transmembrane helix</keyword>
<dbReference type="AlphaFoldDB" id="A0A9W8N957"/>
<dbReference type="VEuPathDB" id="FungiDB:F4678DRAFT_434977"/>
<evidence type="ECO:0000256" key="1">
    <source>
        <dbReference type="SAM" id="Phobius"/>
    </source>
</evidence>
<proteinExistence type="predicted"/>
<accession>A0A9W8N957</accession>
<evidence type="ECO:0000313" key="3">
    <source>
        <dbReference type="Proteomes" id="UP001148614"/>
    </source>
</evidence>
<keyword evidence="1" id="KW-0812">Transmembrane</keyword>